<dbReference type="Ensembl" id="ENSUAMT00000019425.1">
    <property type="protein sequence ID" value="ENSUAMP00000017364.1"/>
    <property type="gene ID" value="ENSUAMG00000013774.1"/>
</dbReference>
<name>A0A452REX1_URSAM</name>
<organism evidence="3 4">
    <name type="scientific">Ursus americanus</name>
    <name type="common">American black bear</name>
    <name type="synonym">Euarctos americanus</name>
    <dbReference type="NCBI Taxonomy" id="9643"/>
    <lineage>
        <taxon>Eukaryota</taxon>
        <taxon>Metazoa</taxon>
        <taxon>Chordata</taxon>
        <taxon>Craniata</taxon>
        <taxon>Vertebrata</taxon>
        <taxon>Euteleostomi</taxon>
        <taxon>Mammalia</taxon>
        <taxon>Eutheria</taxon>
        <taxon>Laurasiatheria</taxon>
        <taxon>Carnivora</taxon>
        <taxon>Caniformia</taxon>
        <taxon>Ursidae</taxon>
        <taxon>Ursus</taxon>
    </lineage>
</organism>
<feature type="chain" id="PRO_5019085073" evidence="2">
    <location>
        <begin position="22"/>
        <end position="53"/>
    </location>
</feature>
<proteinExistence type="predicted"/>
<reference evidence="4" key="1">
    <citation type="submission" date="2016-06" db="EMBL/GenBank/DDBJ databases">
        <title>De novo assembly and RNA-Seq shows season-dependent expression and editing in black bear kidneys.</title>
        <authorList>
            <person name="Korstanje R."/>
            <person name="Srivastava A."/>
            <person name="Sarsani V.K."/>
            <person name="Sheehan S.M."/>
            <person name="Seger R.L."/>
            <person name="Barter M.E."/>
            <person name="Lindqvist C."/>
            <person name="Brody L.C."/>
            <person name="Mullikin J.C."/>
        </authorList>
    </citation>
    <scope>NUCLEOTIDE SEQUENCE [LARGE SCALE GENOMIC DNA]</scope>
</reference>
<evidence type="ECO:0000256" key="2">
    <source>
        <dbReference type="SAM" id="SignalP"/>
    </source>
</evidence>
<feature type="signal peptide" evidence="2">
    <location>
        <begin position="1"/>
        <end position="21"/>
    </location>
</feature>
<reference evidence="3" key="2">
    <citation type="submission" date="2025-08" db="UniProtKB">
        <authorList>
            <consortium name="Ensembl"/>
        </authorList>
    </citation>
    <scope>IDENTIFICATION</scope>
</reference>
<reference evidence="3" key="3">
    <citation type="submission" date="2025-09" db="UniProtKB">
        <authorList>
            <consortium name="Ensembl"/>
        </authorList>
    </citation>
    <scope>IDENTIFICATION</scope>
</reference>
<evidence type="ECO:0000313" key="3">
    <source>
        <dbReference type="Ensembl" id="ENSUAMP00000017364.1"/>
    </source>
</evidence>
<dbReference type="Proteomes" id="UP000291022">
    <property type="component" value="Unassembled WGS sequence"/>
</dbReference>
<feature type="region of interest" description="Disordered" evidence="1">
    <location>
        <begin position="27"/>
        <end position="53"/>
    </location>
</feature>
<keyword evidence="2" id="KW-0732">Signal</keyword>
<dbReference type="STRING" id="9643.ENSUAMP00000017364"/>
<dbReference type="AlphaFoldDB" id="A0A452REX1"/>
<keyword evidence="4" id="KW-1185">Reference proteome</keyword>
<evidence type="ECO:0000256" key="1">
    <source>
        <dbReference type="SAM" id="MobiDB-lite"/>
    </source>
</evidence>
<sequence length="53" mass="5878">MWGWKGLLFWAVLVTATLCTARPAPTLPEQGKAWAKGSVWTPGPQKRSRVGQR</sequence>
<accession>A0A452REX1</accession>
<evidence type="ECO:0000313" key="4">
    <source>
        <dbReference type="Proteomes" id="UP000291022"/>
    </source>
</evidence>
<dbReference type="GeneTree" id="ENSGT01030000236496"/>
<protein>
    <submittedName>
        <fullName evidence="3">Uncharacterized protein</fullName>
    </submittedName>
</protein>